<dbReference type="EMBL" id="ABCS01000040">
    <property type="protein sequence ID" value="EDM77802.1"/>
    <property type="molecule type" value="Genomic_DNA"/>
</dbReference>
<dbReference type="PANTHER" id="PTHR43133">
    <property type="entry name" value="RNA POLYMERASE ECF-TYPE SIGMA FACTO"/>
    <property type="match status" value="1"/>
</dbReference>
<dbReference type="InterPro" id="IPR013324">
    <property type="entry name" value="RNA_pol_sigma_r3/r4-like"/>
</dbReference>
<evidence type="ECO:0000256" key="4">
    <source>
        <dbReference type="ARBA" id="ARBA00023125"/>
    </source>
</evidence>
<dbReference type="NCBIfam" id="TIGR02937">
    <property type="entry name" value="sigma70-ECF"/>
    <property type="match status" value="1"/>
</dbReference>
<feature type="domain" description="RNA polymerase sigma factor 70 region 4 type 2" evidence="6">
    <location>
        <begin position="124"/>
        <end position="174"/>
    </location>
</feature>
<keyword evidence="5" id="KW-0804">Transcription</keyword>
<dbReference type="InterPro" id="IPR036388">
    <property type="entry name" value="WH-like_DNA-bd_sf"/>
</dbReference>
<evidence type="ECO:0000256" key="1">
    <source>
        <dbReference type="ARBA" id="ARBA00010641"/>
    </source>
</evidence>
<dbReference type="Pfam" id="PF08281">
    <property type="entry name" value="Sigma70_r4_2"/>
    <property type="match status" value="1"/>
</dbReference>
<dbReference type="InterPro" id="IPR014284">
    <property type="entry name" value="RNA_pol_sigma-70_dom"/>
</dbReference>
<sequence length="186" mass="20802">MVNDHGPTMAEKRSLRELLASRDPKATTPFVLEHYAWALGRARARGGAQHAEDIVQDVFRELLERPPKGLETAGARAVITVMISDRVIARYHKAKKMPVGPLWSDLLGGASNPSTLARRERVFQEVVSAMQRLQTMHRALLEMRYFEGLRPVDIARQMSLTDAAVRGQLFRAMGCLREELGLSAGR</sequence>
<dbReference type="InterPro" id="IPR013249">
    <property type="entry name" value="RNA_pol_sigma70_r4_t2"/>
</dbReference>
<keyword evidence="3" id="KW-0731">Sigma factor</keyword>
<dbReference type="SUPFAM" id="SSF88946">
    <property type="entry name" value="Sigma2 domain of RNA polymerase sigma factors"/>
    <property type="match status" value="1"/>
</dbReference>
<proteinExistence type="inferred from homology"/>
<reference evidence="7 8" key="1">
    <citation type="submission" date="2007-06" db="EMBL/GenBank/DDBJ databases">
        <authorList>
            <person name="Shimkets L."/>
            <person name="Ferriera S."/>
            <person name="Johnson J."/>
            <person name="Kravitz S."/>
            <person name="Beeson K."/>
            <person name="Sutton G."/>
            <person name="Rogers Y.-H."/>
            <person name="Friedman R."/>
            <person name="Frazier M."/>
            <person name="Venter J.C."/>
        </authorList>
    </citation>
    <scope>NUCLEOTIDE SEQUENCE [LARGE SCALE GENOMIC DNA]</scope>
    <source>
        <strain evidence="7 8">SIR-1</strain>
    </source>
</reference>
<evidence type="ECO:0000259" key="6">
    <source>
        <dbReference type="Pfam" id="PF08281"/>
    </source>
</evidence>
<evidence type="ECO:0000256" key="5">
    <source>
        <dbReference type="ARBA" id="ARBA00023163"/>
    </source>
</evidence>
<keyword evidence="4" id="KW-0238">DNA-binding</keyword>
<dbReference type="InterPro" id="IPR039425">
    <property type="entry name" value="RNA_pol_sigma-70-like"/>
</dbReference>
<comment type="caution">
    <text evidence="7">The sequence shown here is derived from an EMBL/GenBank/DDBJ whole genome shotgun (WGS) entry which is preliminary data.</text>
</comment>
<name>A6G8M5_9BACT</name>
<keyword evidence="2" id="KW-0805">Transcription regulation</keyword>
<dbReference type="Gene3D" id="1.10.10.10">
    <property type="entry name" value="Winged helix-like DNA-binding domain superfamily/Winged helix DNA-binding domain"/>
    <property type="match status" value="1"/>
</dbReference>
<dbReference type="GO" id="GO:0003677">
    <property type="term" value="F:DNA binding"/>
    <property type="evidence" value="ECO:0007669"/>
    <property type="project" value="UniProtKB-KW"/>
</dbReference>
<accession>A6G8M5</accession>
<dbReference type="Proteomes" id="UP000005801">
    <property type="component" value="Unassembled WGS sequence"/>
</dbReference>
<evidence type="ECO:0000256" key="3">
    <source>
        <dbReference type="ARBA" id="ARBA00023082"/>
    </source>
</evidence>
<organism evidence="7 8">
    <name type="scientific">Plesiocystis pacifica SIR-1</name>
    <dbReference type="NCBI Taxonomy" id="391625"/>
    <lineage>
        <taxon>Bacteria</taxon>
        <taxon>Pseudomonadati</taxon>
        <taxon>Myxococcota</taxon>
        <taxon>Polyangia</taxon>
        <taxon>Nannocystales</taxon>
        <taxon>Nannocystaceae</taxon>
        <taxon>Plesiocystis</taxon>
    </lineage>
</organism>
<dbReference type="PANTHER" id="PTHR43133:SF8">
    <property type="entry name" value="RNA POLYMERASE SIGMA FACTOR HI_1459-RELATED"/>
    <property type="match status" value="1"/>
</dbReference>
<evidence type="ECO:0000256" key="2">
    <source>
        <dbReference type="ARBA" id="ARBA00023015"/>
    </source>
</evidence>
<dbReference type="AlphaFoldDB" id="A6G8M5"/>
<dbReference type="GO" id="GO:0006352">
    <property type="term" value="P:DNA-templated transcription initiation"/>
    <property type="evidence" value="ECO:0007669"/>
    <property type="project" value="InterPro"/>
</dbReference>
<dbReference type="SUPFAM" id="SSF88659">
    <property type="entry name" value="Sigma3 and sigma4 domains of RNA polymerase sigma factors"/>
    <property type="match status" value="1"/>
</dbReference>
<comment type="similarity">
    <text evidence="1">Belongs to the sigma-70 factor family. ECF subfamily.</text>
</comment>
<dbReference type="GO" id="GO:0016987">
    <property type="term" value="F:sigma factor activity"/>
    <property type="evidence" value="ECO:0007669"/>
    <property type="project" value="UniProtKB-KW"/>
</dbReference>
<dbReference type="Gene3D" id="1.10.1740.10">
    <property type="match status" value="1"/>
</dbReference>
<evidence type="ECO:0000313" key="8">
    <source>
        <dbReference type="Proteomes" id="UP000005801"/>
    </source>
</evidence>
<evidence type="ECO:0000313" key="7">
    <source>
        <dbReference type="EMBL" id="EDM77802.1"/>
    </source>
</evidence>
<gene>
    <name evidence="7" type="ORF">PPSIR1_38509</name>
</gene>
<keyword evidence="8" id="KW-1185">Reference proteome</keyword>
<dbReference type="InterPro" id="IPR013325">
    <property type="entry name" value="RNA_pol_sigma_r2"/>
</dbReference>
<protein>
    <recommendedName>
        <fullName evidence="6">RNA polymerase sigma factor 70 region 4 type 2 domain-containing protein</fullName>
    </recommendedName>
</protein>